<evidence type="ECO:0000313" key="3">
    <source>
        <dbReference type="EMBL" id="GAA0860676.1"/>
    </source>
</evidence>
<dbReference type="Gene3D" id="3.40.50.720">
    <property type="entry name" value="NAD(P)-binding Rossmann-like Domain"/>
    <property type="match status" value="1"/>
</dbReference>
<dbReference type="PANTHER" id="PTHR43639">
    <property type="entry name" value="OXIDOREDUCTASE, SHORT-CHAIN DEHYDROGENASE/REDUCTASE FAMILY (AFU_ORTHOLOGUE AFUA_5G02870)"/>
    <property type="match status" value="1"/>
</dbReference>
<dbReference type="InterPro" id="IPR036291">
    <property type="entry name" value="NAD(P)-bd_dom_sf"/>
</dbReference>
<accession>A0ABP3X4V3</accession>
<organism evidence="3 4">
    <name type="scientific">Sphingopyxis soli</name>
    <dbReference type="NCBI Taxonomy" id="592051"/>
    <lineage>
        <taxon>Bacteria</taxon>
        <taxon>Pseudomonadati</taxon>
        <taxon>Pseudomonadota</taxon>
        <taxon>Alphaproteobacteria</taxon>
        <taxon>Sphingomonadales</taxon>
        <taxon>Sphingomonadaceae</taxon>
        <taxon>Sphingopyxis</taxon>
    </lineage>
</organism>
<dbReference type="PRINTS" id="PR00080">
    <property type="entry name" value="SDRFAMILY"/>
</dbReference>
<protein>
    <submittedName>
        <fullName evidence="3">SDR family oxidoreductase</fullName>
    </submittedName>
</protein>
<dbReference type="PRINTS" id="PR00081">
    <property type="entry name" value="GDHRDH"/>
</dbReference>
<dbReference type="EMBL" id="BAAAFE010000001">
    <property type="protein sequence ID" value="GAA0860676.1"/>
    <property type="molecule type" value="Genomic_DNA"/>
</dbReference>
<comment type="caution">
    <text evidence="3">The sequence shown here is derived from an EMBL/GenBank/DDBJ whole genome shotgun (WGS) entry which is preliminary data.</text>
</comment>
<dbReference type="Proteomes" id="UP001500738">
    <property type="component" value="Unassembled WGS sequence"/>
</dbReference>
<dbReference type="InterPro" id="IPR002347">
    <property type="entry name" value="SDR_fam"/>
</dbReference>
<dbReference type="CDD" id="cd05233">
    <property type="entry name" value="SDR_c"/>
    <property type="match status" value="1"/>
</dbReference>
<keyword evidence="2" id="KW-0560">Oxidoreductase</keyword>
<dbReference type="SUPFAM" id="SSF51735">
    <property type="entry name" value="NAD(P)-binding Rossmann-fold domains"/>
    <property type="match status" value="1"/>
</dbReference>
<proteinExistence type="inferred from homology"/>
<dbReference type="RefSeq" id="WP_215350435.1">
    <property type="nucleotide sequence ID" value="NZ_BAAAFE010000001.1"/>
</dbReference>
<name>A0ABP3X4V3_9SPHN</name>
<dbReference type="Pfam" id="PF13561">
    <property type="entry name" value="adh_short_C2"/>
    <property type="match status" value="1"/>
</dbReference>
<evidence type="ECO:0000256" key="1">
    <source>
        <dbReference type="ARBA" id="ARBA00006484"/>
    </source>
</evidence>
<gene>
    <name evidence="3" type="ORF">GCM10009115_00100</name>
</gene>
<evidence type="ECO:0000256" key="2">
    <source>
        <dbReference type="ARBA" id="ARBA00023002"/>
    </source>
</evidence>
<sequence>MPSLPDLAGRTVAVSGVGSAFGVAIAEAFRAQGASVFGCDLDPAAFPVLQAAGIDCAAVDLRYRAAAADWIEAVVRAAGGIEILVNNAGGVVGQQHQPFETLTDADWDIVLDINLNAAMVLSRAATRHMAAAGSGAIVNICSGASLRASLTGIQAYCAAKHALLGLTRQLAHELGPQGIRVNAIAPGLVLTGEATRRQWDAYGPGGQADILAGVAMRRLGRAEDIARAALFLASDWAGFVTGQILSVDGGIR</sequence>
<dbReference type="PANTHER" id="PTHR43639:SF1">
    <property type="entry name" value="SHORT-CHAIN DEHYDROGENASE_REDUCTASE FAMILY PROTEIN"/>
    <property type="match status" value="1"/>
</dbReference>
<evidence type="ECO:0000313" key="4">
    <source>
        <dbReference type="Proteomes" id="UP001500738"/>
    </source>
</evidence>
<comment type="similarity">
    <text evidence="1">Belongs to the short-chain dehydrogenases/reductases (SDR) family.</text>
</comment>
<keyword evidence="4" id="KW-1185">Reference proteome</keyword>
<reference evidence="4" key="1">
    <citation type="journal article" date="2019" name="Int. J. Syst. Evol. Microbiol.">
        <title>The Global Catalogue of Microorganisms (GCM) 10K type strain sequencing project: providing services to taxonomists for standard genome sequencing and annotation.</title>
        <authorList>
            <consortium name="The Broad Institute Genomics Platform"/>
            <consortium name="The Broad Institute Genome Sequencing Center for Infectious Disease"/>
            <person name="Wu L."/>
            <person name="Ma J."/>
        </authorList>
    </citation>
    <scope>NUCLEOTIDE SEQUENCE [LARGE SCALE GENOMIC DNA]</scope>
    <source>
        <strain evidence="4">JCM 15910</strain>
    </source>
</reference>